<gene>
    <name evidence="2" type="ORF">METZ01_LOCUS230055</name>
</gene>
<name>A0A382GSQ0_9ZZZZ</name>
<dbReference type="PANTHER" id="PTHR46211:SF1">
    <property type="entry name" value="GLYCEROPHOSPHODIESTER PHOSPHODIESTERASE, CYTOPLASMIC"/>
    <property type="match status" value="1"/>
</dbReference>
<dbReference type="PROSITE" id="PS51704">
    <property type="entry name" value="GP_PDE"/>
    <property type="match status" value="1"/>
</dbReference>
<dbReference type="Pfam" id="PF03009">
    <property type="entry name" value="GDPD"/>
    <property type="match status" value="2"/>
</dbReference>
<sequence>MGSVFPQDFFFVIAHRGSTIKFPENTIPAFKESLSIDGANSLEVDLSLTKDRKIVLWRDWDLNSPIAIVRKKKGEEVAKFKPYGPPIVELRVQKKVSEFDFDEFIDKHGYKDKITNVKTNFKIPTFQDLIEWAVKQNKLKLLILKLRAPIDEKYLIPVMLEEIRRTVRKISPPPRFQFVISVPNKEGLELLRSPDGNFLFSFDRELPPSGIVNYHRFTTVPVAMNFKNKFSSIGFPRYSSATESNLDPWAVYKFVLTLDLKLRDNYKNATSNYINIISWTFNDEKKIKCLINLGVDGIVTDKPKKLREIALKMGKVLH</sequence>
<protein>
    <recommendedName>
        <fullName evidence="1">GP-PDE domain-containing protein</fullName>
    </recommendedName>
</protein>
<accession>A0A382GSQ0</accession>
<feature type="domain" description="GP-PDE" evidence="1">
    <location>
        <begin position="10"/>
        <end position="310"/>
    </location>
</feature>
<organism evidence="2">
    <name type="scientific">marine metagenome</name>
    <dbReference type="NCBI Taxonomy" id="408172"/>
    <lineage>
        <taxon>unclassified sequences</taxon>
        <taxon>metagenomes</taxon>
        <taxon>ecological metagenomes</taxon>
    </lineage>
</organism>
<dbReference type="InterPro" id="IPR017946">
    <property type="entry name" value="PLC-like_Pdiesterase_TIM-brl"/>
</dbReference>
<evidence type="ECO:0000313" key="2">
    <source>
        <dbReference type="EMBL" id="SVB77201.1"/>
    </source>
</evidence>
<dbReference type="AlphaFoldDB" id="A0A382GSQ0"/>
<reference evidence="2" key="1">
    <citation type="submission" date="2018-05" db="EMBL/GenBank/DDBJ databases">
        <authorList>
            <person name="Lanie J.A."/>
            <person name="Ng W.-L."/>
            <person name="Kazmierczak K.M."/>
            <person name="Andrzejewski T.M."/>
            <person name="Davidsen T.M."/>
            <person name="Wayne K.J."/>
            <person name="Tettelin H."/>
            <person name="Glass J.I."/>
            <person name="Rusch D."/>
            <person name="Podicherti R."/>
            <person name="Tsui H.-C.T."/>
            <person name="Winkler M.E."/>
        </authorList>
    </citation>
    <scope>NUCLEOTIDE SEQUENCE</scope>
</reference>
<dbReference type="EMBL" id="UINC01056774">
    <property type="protein sequence ID" value="SVB77201.1"/>
    <property type="molecule type" value="Genomic_DNA"/>
</dbReference>
<dbReference type="InterPro" id="IPR030395">
    <property type="entry name" value="GP_PDE_dom"/>
</dbReference>
<evidence type="ECO:0000259" key="1">
    <source>
        <dbReference type="PROSITE" id="PS51704"/>
    </source>
</evidence>
<proteinExistence type="predicted"/>
<dbReference type="GO" id="GO:0008081">
    <property type="term" value="F:phosphoric diester hydrolase activity"/>
    <property type="evidence" value="ECO:0007669"/>
    <property type="project" value="InterPro"/>
</dbReference>
<dbReference type="SUPFAM" id="SSF51695">
    <property type="entry name" value="PLC-like phosphodiesterases"/>
    <property type="match status" value="1"/>
</dbReference>
<dbReference type="GO" id="GO:0006629">
    <property type="term" value="P:lipid metabolic process"/>
    <property type="evidence" value="ECO:0007669"/>
    <property type="project" value="InterPro"/>
</dbReference>
<dbReference type="Gene3D" id="3.20.20.190">
    <property type="entry name" value="Phosphatidylinositol (PI) phosphodiesterase"/>
    <property type="match status" value="1"/>
</dbReference>
<dbReference type="PANTHER" id="PTHR46211">
    <property type="entry name" value="GLYCEROPHOSPHORYL DIESTER PHOSPHODIESTERASE"/>
    <property type="match status" value="1"/>
</dbReference>